<dbReference type="AlphaFoldDB" id="A0A1F6NTH8"/>
<reference evidence="1 2" key="1">
    <citation type="journal article" date="2016" name="Nat. Commun.">
        <title>Thousands of microbial genomes shed light on interconnected biogeochemical processes in an aquifer system.</title>
        <authorList>
            <person name="Anantharaman K."/>
            <person name="Brown C.T."/>
            <person name="Hug L.A."/>
            <person name="Sharon I."/>
            <person name="Castelle C.J."/>
            <person name="Probst A.J."/>
            <person name="Thomas B.C."/>
            <person name="Singh A."/>
            <person name="Wilkins M.J."/>
            <person name="Karaoz U."/>
            <person name="Brodie E.L."/>
            <person name="Williams K.H."/>
            <person name="Hubbard S.S."/>
            <person name="Banfield J.F."/>
        </authorList>
    </citation>
    <scope>NUCLEOTIDE SEQUENCE [LARGE SCALE GENOMIC DNA]</scope>
</reference>
<protein>
    <submittedName>
        <fullName evidence="1">Uncharacterized protein</fullName>
    </submittedName>
</protein>
<proteinExistence type="predicted"/>
<comment type="caution">
    <text evidence="1">The sequence shown here is derived from an EMBL/GenBank/DDBJ whole genome shotgun (WGS) entry which is preliminary data.</text>
</comment>
<evidence type="ECO:0000313" key="1">
    <source>
        <dbReference type="EMBL" id="OGH87211.1"/>
    </source>
</evidence>
<gene>
    <name evidence="1" type="ORF">A2206_03945</name>
</gene>
<dbReference type="EMBL" id="MFQP01000040">
    <property type="protein sequence ID" value="OGH87211.1"/>
    <property type="molecule type" value="Genomic_DNA"/>
</dbReference>
<name>A0A1F6NTH8_9BACT</name>
<accession>A0A1F6NTH8</accession>
<dbReference type="Proteomes" id="UP000177151">
    <property type="component" value="Unassembled WGS sequence"/>
</dbReference>
<evidence type="ECO:0000313" key="2">
    <source>
        <dbReference type="Proteomes" id="UP000177151"/>
    </source>
</evidence>
<organism evidence="1 2">
    <name type="scientific">Candidatus Magasanikbacteria bacterium RIFOXYA1_FULL_40_8</name>
    <dbReference type="NCBI Taxonomy" id="1798694"/>
    <lineage>
        <taxon>Bacteria</taxon>
        <taxon>Candidatus Magasanikiibacteriota</taxon>
    </lineage>
</organism>
<sequence>MNKEIEASVEKECVGWLQDQLAELSGFDVDDGVISEGIKNYLDENNKNILELNQADKENIFADVLTKVLDGEV</sequence>